<evidence type="ECO:0000313" key="2">
    <source>
        <dbReference type="Proteomes" id="UP000635071"/>
    </source>
</evidence>
<dbReference type="Proteomes" id="UP000635071">
    <property type="component" value="Unassembled WGS sequence"/>
</dbReference>
<dbReference type="SUPFAM" id="SSF51905">
    <property type="entry name" value="FAD/NAD(P)-binding domain"/>
    <property type="match status" value="1"/>
</dbReference>
<reference evidence="1" key="2">
    <citation type="submission" date="2020-09" db="EMBL/GenBank/DDBJ databases">
        <authorList>
            <person name="Sun Q."/>
            <person name="Zhou Y."/>
        </authorList>
    </citation>
    <scope>NUCLEOTIDE SEQUENCE</scope>
    <source>
        <strain evidence="1">CGMCC 1.15519</strain>
    </source>
</reference>
<comment type="caution">
    <text evidence="1">The sequence shown here is derived from an EMBL/GenBank/DDBJ whole genome shotgun (WGS) entry which is preliminary data.</text>
</comment>
<sequence length="697" mass="76235">MAAAFELTRPEHGGRFDVTIYQLGWRLGGKGASGRGPSGRIEEHGLHVWLGFYENAFAMMRDCYAEAARSTGVFGDWQDAFLPEPDIGLFAPHGSEGWHRWHGRFSPRPGLPGDVALGIDGQDQDPSSLADYMSAAVGMLITLLLDTEVRRSDSPPPPAPDDPDQIIAAMRALLGRGVFAGGVVLVEALGLLQIAIAGLPRGFESMLVRLVDTIASGMREWLETHLLGDDRRSHVWEMVDLVLACIVGCFRDKLLTDPRGLDAINAHDCRDWLRRHGASERAVNSAFVQGLYDLALAYEDGDATRPGIAAGQGMRGALRMFFAYRGALFWRMRAGMGDVVFAPLYHVLRERGVQFRFFHRLTNVGLAPGGELGPGDRTHVAALDFDVQAKLHAEHYNPLITIAGRPCWPAEPDFSQLIDGEKLAADNADLESHWDRRRADTARLEVGRDFDFVVLGVSVGAIPDVCPEILARDARWRRMTAAVKTVATQAFQVWLDQDLESLGWHGPPWLASAFAKPFDSWCDMAHTIPEEAWAAPPATAVYFCGVLPDGPAPADDDHDYQSRRNAEVKRNAVDFLASQASRMWPGIGKGADGFRWDLLADPEPGAGAATGPARFDSQYWRANVNPTDRYVLSLPGSLEHRISPLDMTYDNMTIAGDWTDCGLNTGCTEAAVMAGRLAAHALSGAPALNRIIGYDHP</sequence>
<dbReference type="InterPro" id="IPR036188">
    <property type="entry name" value="FAD/NAD-bd_sf"/>
</dbReference>
<protein>
    <submittedName>
        <fullName evidence="1">Membrane protein</fullName>
    </submittedName>
</protein>
<dbReference type="Pfam" id="PF13450">
    <property type="entry name" value="NAD_binding_8"/>
    <property type="match status" value="1"/>
</dbReference>
<keyword evidence="2" id="KW-1185">Reference proteome</keyword>
<reference evidence="1" key="1">
    <citation type="journal article" date="2014" name="Int. J. Syst. Evol. Microbiol.">
        <title>Complete genome sequence of Corynebacterium casei LMG S-19264T (=DSM 44701T), isolated from a smear-ripened cheese.</title>
        <authorList>
            <consortium name="US DOE Joint Genome Institute (JGI-PGF)"/>
            <person name="Walter F."/>
            <person name="Albersmeier A."/>
            <person name="Kalinowski J."/>
            <person name="Ruckert C."/>
        </authorList>
    </citation>
    <scope>NUCLEOTIDE SEQUENCE</scope>
    <source>
        <strain evidence="1">CGMCC 1.15519</strain>
    </source>
</reference>
<proteinExistence type="predicted"/>
<accession>A0A916ZKT7</accession>
<dbReference type="EMBL" id="BMJM01000002">
    <property type="protein sequence ID" value="GGE02667.1"/>
    <property type="molecule type" value="Genomic_DNA"/>
</dbReference>
<name>A0A916ZKT7_9SPHN</name>
<organism evidence="1 2">
    <name type="scientific">Sandarakinorhabdus glacialis</name>
    <dbReference type="NCBI Taxonomy" id="1614636"/>
    <lineage>
        <taxon>Bacteria</taxon>
        <taxon>Pseudomonadati</taxon>
        <taxon>Pseudomonadota</taxon>
        <taxon>Alphaproteobacteria</taxon>
        <taxon>Sphingomonadales</taxon>
        <taxon>Sphingosinicellaceae</taxon>
        <taxon>Sandarakinorhabdus</taxon>
    </lineage>
</organism>
<evidence type="ECO:0000313" key="1">
    <source>
        <dbReference type="EMBL" id="GGE02667.1"/>
    </source>
</evidence>
<dbReference type="AlphaFoldDB" id="A0A916ZKT7"/>
<gene>
    <name evidence="1" type="ORF">GCM10011529_06430</name>
</gene>